<feature type="transmembrane region" description="Helical" evidence="9">
    <location>
        <begin position="215"/>
        <end position="234"/>
    </location>
</feature>
<comment type="subcellular location">
    <subcellularLocation>
        <location evidence="1">Cell membrane</location>
        <topology evidence="1">Multi-pass membrane protein</topology>
    </subcellularLocation>
</comment>
<dbReference type="AlphaFoldDB" id="I0K6Y2"/>
<keyword evidence="11" id="KW-1185">Reference proteome</keyword>
<evidence type="ECO:0000256" key="3">
    <source>
        <dbReference type="ARBA" id="ARBA00022475"/>
    </source>
</evidence>
<protein>
    <submittedName>
        <fullName evidence="10">UPF0187 protein</fullName>
    </submittedName>
</protein>
<dbReference type="PATRIC" id="fig|1166018.3.peg.3616"/>
<feature type="transmembrane region" description="Helical" evidence="9">
    <location>
        <begin position="29"/>
        <end position="46"/>
    </location>
</feature>
<dbReference type="GO" id="GO:0005254">
    <property type="term" value="F:chloride channel activity"/>
    <property type="evidence" value="ECO:0007669"/>
    <property type="project" value="InterPro"/>
</dbReference>
<keyword evidence="6" id="KW-0406">Ion transport</keyword>
<dbReference type="KEGG" id="fae:FAES_1876"/>
<dbReference type="PANTHER" id="PTHR33281">
    <property type="entry name" value="UPF0187 PROTEIN YNEE"/>
    <property type="match status" value="1"/>
</dbReference>
<evidence type="ECO:0000256" key="5">
    <source>
        <dbReference type="ARBA" id="ARBA00022989"/>
    </source>
</evidence>
<feature type="transmembrane region" description="Helical" evidence="9">
    <location>
        <begin position="58"/>
        <end position="76"/>
    </location>
</feature>
<dbReference type="OrthoDB" id="445589at2"/>
<comment type="similarity">
    <text evidence="8">Belongs to the anion channel-forming bestrophin (TC 1.A.46) family.</text>
</comment>
<evidence type="ECO:0000256" key="1">
    <source>
        <dbReference type="ARBA" id="ARBA00004651"/>
    </source>
</evidence>
<keyword evidence="5 9" id="KW-1133">Transmembrane helix</keyword>
<name>I0K6Y2_9BACT</name>
<keyword evidence="3" id="KW-1003">Cell membrane</keyword>
<keyword evidence="2" id="KW-0813">Transport</keyword>
<dbReference type="HOGENOM" id="CLU_029790_4_1_10"/>
<evidence type="ECO:0000256" key="9">
    <source>
        <dbReference type="SAM" id="Phobius"/>
    </source>
</evidence>
<keyword evidence="7 9" id="KW-0472">Membrane</keyword>
<evidence type="ECO:0000313" key="10">
    <source>
        <dbReference type="EMBL" id="CCG99885.1"/>
    </source>
</evidence>
<proteinExistence type="inferred from homology"/>
<dbReference type="GO" id="GO:0005886">
    <property type="term" value="C:plasma membrane"/>
    <property type="evidence" value="ECO:0007669"/>
    <property type="project" value="UniProtKB-SubCell"/>
</dbReference>
<evidence type="ECO:0000256" key="6">
    <source>
        <dbReference type="ARBA" id="ARBA00023065"/>
    </source>
</evidence>
<evidence type="ECO:0000313" key="11">
    <source>
        <dbReference type="Proteomes" id="UP000011058"/>
    </source>
</evidence>
<evidence type="ECO:0000256" key="8">
    <source>
        <dbReference type="ARBA" id="ARBA00034708"/>
    </source>
</evidence>
<evidence type="ECO:0000256" key="4">
    <source>
        <dbReference type="ARBA" id="ARBA00022692"/>
    </source>
</evidence>
<dbReference type="Pfam" id="PF25539">
    <property type="entry name" value="Bestrophin_2"/>
    <property type="match status" value="1"/>
</dbReference>
<dbReference type="InterPro" id="IPR044669">
    <property type="entry name" value="YneE/VCCN1/2-like"/>
</dbReference>
<reference evidence="10 11" key="1">
    <citation type="journal article" date="2012" name="J. Bacteriol.">
        <title>Genome Sequence of Fibrella aestuarina BUZ 2T, a Filamentous Marine Bacterium.</title>
        <authorList>
            <person name="Filippini M."/>
            <person name="Qi W."/>
            <person name="Blom J."/>
            <person name="Goesmann A."/>
            <person name="Smits T.H."/>
            <person name="Bagheri H.C."/>
        </authorList>
    </citation>
    <scope>NUCLEOTIDE SEQUENCE [LARGE SCALE GENOMIC DNA]</scope>
    <source>
        <strain evidence="11">BUZ 2T</strain>
    </source>
</reference>
<feature type="transmembrane region" description="Helical" evidence="9">
    <location>
        <begin position="240"/>
        <end position="259"/>
    </location>
</feature>
<accession>I0K6Y2</accession>
<evidence type="ECO:0000256" key="7">
    <source>
        <dbReference type="ARBA" id="ARBA00023136"/>
    </source>
</evidence>
<gene>
    <name evidence="10" type="ORF">FAES_1876</name>
</gene>
<organism evidence="10 11">
    <name type="scientific">Fibrella aestuarina BUZ 2</name>
    <dbReference type="NCBI Taxonomy" id="1166018"/>
    <lineage>
        <taxon>Bacteria</taxon>
        <taxon>Pseudomonadati</taxon>
        <taxon>Bacteroidota</taxon>
        <taxon>Cytophagia</taxon>
        <taxon>Cytophagales</taxon>
        <taxon>Spirosomataceae</taxon>
        <taxon>Fibrella</taxon>
    </lineage>
</organism>
<dbReference type="eggNOG" id="COG3781">
    <property type="taxonomic scope" value="Bacteria"/>
</dbReference>
<dbReference type="Proteomes" id="UP000011058">
    <property type="component" value="Chromosome"/>
</dbReference>
<keyword evidence="4 9" id="KW-0812">Transmembrane</keyword>
<dbReference type="EMBL" id="HE796683">
    <property type="protein sequence ID" value="CCG99885.1"/>
    <property type="molecule type" value="Genomic_DNA"/>
</dbReference>
<sequence>MIIYQKDDWFRAIWHFHTGTTARSLMKRLAWVFAYVTMITIVEIRFVDLRLKDTPSEFLSTMGILLSLLILFRTNTAYDRFYEGRRTWGTLVNNSRNLAAYMSALLPAQRHNDRLFFTKAIANFAFALKNHLRNDRPSNAGELEESSQGQLSTLNLYDHVPNGIVAQMRQRTETLYREGLLTDPQLINLNNLIIVFLDVAGICERIRSTPIPFSYSFFIKLFILFYIGIMPFTIVDEYGYLTIPAVMAVSYVMVGLEIIGEEIQDPFGIERNNLPLNQISQMIRINVHELMQIYVPPVEKEAAKSGFVIVT</sequence>
<dbReference type="PANTHER" id="PTHR33281:SF19">
    <property type="entry name" value="VOLTAGE-DEPENDENT ANION CHANNEL-FORMING PROTEIN YNEE"/>
    <property type="match status" value="1"/>
</dbReference>
<evidence type="ECO:0000256" key="2">
    <source>
        <dbReference type="ARBA" id="ARBA00022448"/>
    </source>
</evidence>
<dbReference type="RefSeq" id="WP_015330984.1">
    <property type="nucleotide sequence ID" value="NC_020054.1"/>
</dbReference>